<keyword evidence="4" id="KW-1185">Reference proteome</keyword>
<keyword evidence="2" id="KW-0732">Signal</keyword>
<dbReference type="RefSeq" id="WP_232402342.1">
    <property type="nucleotide sequence ID" value="NZ_CP102173.1"/>
</dbReference>
<evidence type="ECO:0000256" key="2">
    <source>
        <dbReference type="SAM" id="SignalP"/>
    </source>
</evidence>
<dbReference type="Proteomes" id="UP001316184">
    <property type="component" value="Chromosome"/>
</dbReference>
<sequence>MNMTRLAASALAVTLLAGCGGTQTSGLDLPEYHGSTDAPGVATQSPGEVLAASKAALAAADSVSIMGQTSSPDGTLAALLAFSGQDGSGTYSFGAGAFQLLMVGGRTWWKGDAQAYAGFDYDLKTVTRKIADRWIIAGTSHPRLARIDVPTSREELLDDIVDPGTDGLTADETTIDGAKVIGLTTSTGTLYVEADTKLPVRLVFAGDAGDGVQFSYEPVPTPSPPPPDRMLDLSDLR</sequence>
<proteinExistence type="predicted"/>
<gene>
    <name evidence="3" type="ORF">NQV15_17745</name>
</gene>
<dbReference type="PROSITE" id="PS51257">
    <property type="entry name" value="PROKAR_LIPOPROTEIN"/>
    <property type="match status" value="1"/>
</dbReference>
<evidence type="ECO:0000313" key="4">
    <source>
        <dbReference type="Proteomes" id="UP001316184"/>
    </source>
</evidence>
<feature type="region of interest" description="Disordered" evidence="1">
    <location>
        <begin position="215"/>
        <end position="237"/>
    </location>
</feature>
<protein>
    <recommendedName>
        <fullName evidence="5">Lipoprotein LprG</fullName>
    </recommendedName>
</protein>
<evidence type="ECO:0008006" key="5">
    <source>
        <dbReference type="Google" id="ProtNLM"/>
    </source>
</evidence>
<reference evidence="3 4" key="1">
    <citation type="submission" date="2022-08" db="EMBL/GenBank/DDBJ databases">
        <title>novel species in genus Aeromicrobium.</title>
        <authorList>
            <person name="Ye L."/>
        </authorList>
    </citation>
    <scope>NUCLEOTIDE SEQUENCE [LARGE SCALE GENOMIC DNA]</scope>
    <source>
        <strain evidence="4">zg-Y1379</strain>
    </source>
</reference>
<feature type="chain" id="PRO_5045110789" description="Lipoprotein LprG" evidence="2">
    <location>
        <begin position="18"/>
        <end position="237"/>
    </location>
</feature>
<evidence type="ECO:0000313" key="3">
    <source>
        <dbReference type="EMBL" id="UUP13670.1"/>
    </source>
</evidence>
<feature type="compositionally biased region" description="Pro residues" evidence="1">
    <location>
        <begin position="219"/>
        <end position="228"/>
    </location>
</feature>
<evidence type="ECO:0000256" key="1">
    <source>
        <dbReference type="SAM" id="MobiDB-lite"/>
    </source>
</evidence>
<accession>A0ABY5M677</accession>
<organism evidence="3 4">
    <name type="scientific">Aeromicrobium wangtongii</name>
    <dbReference type="NCBI Taxonomy" id="2969247"/>
    <lineage>
        <taxon>Bacteria</taxon>
        <taxon>Bacillati</taxon>
        <taxon>Actinomycetota</taxon>
        <taxon>Actinomycetes</taxon>
        <taxon>Propionibacteriales</taxon>
        <taxon>Nocardioidaceae</taxon>
        <taxon>Aeromicrobium</taxon>
    </lineage>
</organism>
<name>A0ABY5M677_9ACTN</name>
<feature type="signal peptide" evidence="2">
    <location>
        <begin position="1"/>
        <end position="17"/>
    </location>
</feature>
<dbReference type="EMBL" id="CP102173">
    <property type="protein sequence ID" value="UUP13670.1"/>
    <property type="molecule type" value="Genomic_DNA"/>
</dbReference>